<dbReference type="InterPro" id="IPR055647">
    <property type="entry name" value="DUF7223"/>
</dbReference>
<dbReference type="AlphaFoldDB" id="A0AA40BZG1"/>
<feature type="domain" description="DUF7029" evidence="2">
    <location>
        <begin position="91"/>
        <end position="183"/>
    </location>
</feature>
<protein>
    <submittedName>
        <fullName evidence="4">Uncharacterized protein</fullName>
    </submittedName>
</protein>
<dbReference type="InterPro" id="IPR054293">
    <property type="entry name" value="DUF7029"/>
</dbReference>
<dbReference type="EMBL" id="JAULSU010000004">
    <property type="protein sequence ID" value="KAK0619477.1"/>
    <property type="molecule type" value="Genomic_DNA"/>
</dbReference>
<gene>
    <name evidence="4" type="ORF">B0T14DRAFT_554729</name>
</gene>
<proteinExistence type="predicted"/>
<accession>A0AA40BZG1</accession>
<reference evidence="4" key="1">
    <citation type="submission" date="2023-06" db="EMBL/GenBank/DDBJ databases">
        <title>Genome-scale phylogeny and comparative genomics of the fungal order Sordariales.</title>
        <authorList>
            <consortium name="Lawrence Berkeley National Laboratory"/>
            <person name="Hensen N."/>
            <person name="Bonometti L."/>
            <person name="Westerberg I."/>
            <person name="Brannstrom I.O."/>
            <person name="Guillou S."/>
            <person name="Cros-Aarteil S."/>
            <person name="Calhoun S."/>
            <person name="Haridas S."/>
            <person name="Kuo A."/>
            <person name="Mondo S."/>
            <person name="Pangilinan J."/>
            <person name="Riley R."/>
            <person name="Labutti K."/>
            <person name="Andreopoulos B."/>
            <person name="Lipzen A."/>
            <person name="Chen C."/>
            <person name="Yanf M."/>
            <person name="Daum C."/>
            <person name="Ng V."/>
            <person name="Clum A."/>
            <person name="Steindorff A."/>
            <person name="Ohm R."/>
            <person name="Martin F."/>
            <person name="Silar P."/>
            <person name="Natvig D."/>
            <person name="Lalanne C."/>
            <person name="Gautier V."/>
            <person name="Ament-Velasquez S.L."/>
            <person name="Kruys A."/>
            <person name="Hutchinson M.I."/>
            <person name="Powell A.J."/>
            <person name="Barry K."/>
            <person name="Miller A.N."/>
            <person name="Grigoriev I.V."/>
            <person name="Debuchy R."/>
            <person name="Gladieux P."/>
            <person name="Thoren M.H."/>
            <person name="Johannesson H."/>
        </authorList>
    </citation>
    <scope>NUCLEOTIDE SEQUENCE</scope>
    <source>
        <strain evidence="4">CBS 606.72</strain>
    </source>
</reference>
<name>A0AA40BZG1_9PEZI</name>
<feature type="chain" id="PRO_5041376749" evidence="1">
    <location>
        <begin position="19"/>
        <end position="492"/>
    </location>
</feature>
<comment type="caution">
    <text evidence="4">The sequence shown here is derived from an EMBL/GenBank/DDBJ whole genome shotgun (WGS) entry which is preliminary data.</text>
</comment>
<dbReference type="Pfam" id="PF23865">
    <property type="entry name" value="DUF7223"/>
    <property type="match status" value="1"/>
</dbReference>
<evidence type="ECO:0000259" key="2">
    <source>
        <dbReference type="Pfam" id="PF22974"/>
    </source>
</evidence>
<evidence type="ECO:0000259" key="3">
    <source>
        <dbReference type="Pfam" id="PF23865"/>
    </source>
</evidence>
<feature type="domain" description="DUF7223" evidence="3">
    <location>
        <begin position="229"/>
        <end position="486"/>
    </location>
</feature>
<evidence type="ECO:0000313" key="4">
    <source>
        <dbReference type="EMBL" id="KAK0619477.1"/>
    </source>
</evidence>
<dbReference type="Proteomes" id="UP001175000">
    <property type="component" value="Unassembled WGS sequence"/>
</dbReference>
<feature type="signal peptide" evidence="1">
    <location>
        <begin position="1"/>
        <end position="18"/>
    </location>
</feature>
<keyword evidence="1" id="KW-0732">Signal</keyword>
<organism evidence="4 5">
    <name type="scientific">Immersiella caudata</name>
    <dbReference type="NCBI Taxonomy" id="314043"/>
    <lineage>
        <taxon>Eukaryota</taxon>
        <taxon>Fungi</taxon>
        <taxon>Dikarya</taxon>
        <taxon>Ascomycota</taxon>
        <taxon>Pezizomycotina</taxon>
        <taxon>Sordariomycetes</taxon>
        <taxon>Sordariomycetidae</taxon>
        <taxon>Sordariales</taxon>
        <taxon>Lasiosphaeriaceae</taxon>
        <taxon>Immersiella</taxon>
    </lineage>
</organism>
<evidence type="ECO:0000313" key="5">
    <source>
        <dbReference type="Proteomes" id="UP001175000"/>
    </source>
</evidence>
<dbReference type="Pfam" id="PF22974">
    <property type="entry name" value="DUF7029"/>
    <property type="match status" value="1"/>
</dbReference>
<sequence length="492" mass="53857">MHISSVFALALGLAPAWAVPVLELPALDISPGAIPLDKFRLGGDIKLLKPKLPALTGRLDFNLKKRIALNWNDDGDDITKAELTANWDEQEDVKVIDMSDFGSALEKVDCTAPTMSLDFKQSGPYNQAKASWSWVNGASKNNIIMFVNHPSCGDDKAEAPFRVTAIRYDDVKFVAYMTVQEITDLESIIPDGDLVVETLADVDEPIVNTRDLESADLDKRIVAKKTTTISLNRNFDNKNIFSLGSGANYLKLDCTDCGTRGKIKVKLYAKIRWFRVKQSYVEFRAEDVSAFLNLKLHGKGSKTGKGHKVVVPITAYGFEIKRVATLRIAADIGVGYDASIDGEGNVTWGATAKLTSPSVWRECFKGCDDEKTGWVVSTTTVEPKGAGSLKAKLGVHAFITPKAEARIFKSGYEVGVAILAPKFEGTAKVSGNSNGGICANTKAILGVDVDLKVGLQCYVYAGDNYQTPDWRKTLFEKMWTVYDKCFVLAKKP</sequence>
<keyword evidence="5" id="KW-1185">Reference proteome</keyword>
<evidence type="ECO:0000256" key="1">
    <source>
        <dbReference type="SAM" id="SignalP"/>
    </source>
</evidence>